<evidence type="ECO:0000313" key="12">
    <source>
        <dbReference type="Proteomes" id="UP000006919"/>
    </source>
</evidence>
<dbReference type="CDD" id="cd04724">
    <property type="entry name" value="Tryptophan_synthase_alpha"/>
    <property type="match status" value="1"/>
</dbReference>
<evidence type="ECO:0000256" key="6">
    <source>
        <dbReference type="ARBA" id="ARBA00023141"/>
    </source>
</evidence>
<evidence type="ECO:0000256" key="1">
    <source>
        <dbReference type="ARBA" id="ARBA00003365"/>
    </source>
</evidence>
<feature type="active site" description="Proton acceptor" evidence="9">
    <location>
        <position position="50"/>
    </location>
</feature>
<accession>E6UIF0</accession>
<dbReference type="Pfam" id="PF00290">
    <property type="entry name" value="Trp_syntA"/>
    <property type="match status" value="1"/>
</dbReference>
<dbReference type="OrthoDB" id="9804578at2"/>
<proteinExistence type="inferred from homology"/>
<evidence type="ECO:0000256" key="10">
    <source>
        <dbReference type="RuleBase" id="RU003662"/>
    </source>
</evidence>
<name>E6UIF0_RUMA7</name>
<reference evidence="11 12" key="1">
    <citation type="journal article" date="2011" name="J. Bacteriol.">
        <title>Complete genome of the cellulolytic ruminal bacterium Ruminococcus albus 7.</title>
        <authorList>
            <person name="Suen G."/>
            <person name="Stevenson D.M."/>
            <person name="Bruce D.C."/>
            <person name="Chertkov O."/>
            <person name="Copeland A."/>
            <person name="Cheng J.F."/>
            <person name="Detter C."/>
            <person name="Detter J.C."/>
            <person name="Goodwin L.A."/>
            <person name="Han C.S."/>
            <person name="Hauser L.J."/>
            <person name="Ivanova N.N."/>
            <person name="Kyrpides N.C."/>
            <person name="Land M.L."/>
            <person name="Lapidus A."/>
            <person name="Lucas S."/>
            <person name="Ovchinnikova G."/>
            <person name="Pitluck S."/>
            <person name="Tapia R."/>
            <person name="Woyke T."/>
            <person name="Boyum J."/>
            <person name="Mead D."/>
            <person name="Weimer P.J."/>
        </authorList>
    </citation>
    <scope>NUCLEOTIDE SEQUENCE [LARGE SCALE GENOMIC DNA]</scope>
    <source>
        <strain evidence="12">ATCC 27210 / DSM 20455 / JCM 14654 / NCDO 2250 / 7</strain>
    </source>
</reference>
<evidence type="ECO:0000256" key="3">
    <source>
        <dbReference type="ARBA" id="ARBA00011270"/>
    </source>
</evidence>
<dbReference type="EC" id="4.2.1.20" evidence="9"/>
<protein>
    <recommendedName>
        <fullName evidence="9">Tryptophan synthase alpha chain</fullName>
        <ecNumber evidence="9">4.2.1.20</ecNumber>
    </recommendedName>
</protein>
<dbReference type="Proteomes" id="UP000006919">
    <property type="component" value="Chromosome"/>
</dbReference>
<dbReference type="SUPFAM" id="SSF51366">
    <property type="entry name" value="Ribulose-phoshate binding barrel"/>
    <property type="match status" value="1"/>
</dbReference>
<keyword evidence="6 9" id="KW-0057">Aromatic amino acid biosynthesis</keyword>
<dbReference type="GO" id="GO:0004834">
    <property type="term" value="F:tryptophan synthase activity"/>
    <property type="evidence" value="ECO:0007669"/>
    <property type="project" value="UniProtKB-UniRule"/>
</dbReference>
<dbReference type="Gene3D" id="3.20.20.70">
    <property type="entry name" value="Aldolase class I"/>
    <property type="match status" value="1"/>
</dbReference>
<dbReference type="InterPro" id="IPR018204">
    <property type="entry name" value="Trp_synthase_alpha_AS"/>
</dbReference>
<dbReference type="KEGG" id="ral:Rumal_1712"/>
<comment type="pathway">
    <text evidence="2 9">Amino-acid biosynthesis; L-tryptophan biosynthesis; L-tryptophan from chorismate: step 5/5.</text>
</comment>
<dbReference type="InterPro" id="IPR011060">
    <property type="entry name" value="RibuloseP-bd_barrel"/>
</dbReference>
<evidence type="ECO:0000256" key="4">
    <source>
        <dbReference type="ARBA" id="ARBA00022605"/>
    </source>
</evidence>
<organism evidence="11 12">
    <name type="scientific">Ruminococcus albus (strain ATCC 27210 / DSM 20455 / JCM 14654 / NCDO 2250 / 7)</name>
    <dbReference type="NCBI Taxonomy" id="697329"/>
    <lineage>
        <taxon>Bacteria</taxon>
        <taxon>Bacillati</taxon>
        <taxon>Bacillota</taxon>
        <taxon>Clostridia</taxon>
        <taxon>Eubacteriales</taxon>
        <taxon>Oscillospiraceae</taxon>
        <taxon>Ruminococcus</taxon>
    </lineage>
</organism>
<comment type="similarity">
    <text evidence="9 10">Belongs to the TrpA family.</text>
</comment>
<dbReference type="GO" id="GO:0005829">
    <property type="term" value="C:cytosol"/>
    <property type="evidence" value="ECO:0007669"/>
    <property type="project" value="TreeGrafter"/>
</dbReference>
<dbReference type="PROSITE" id="PS00167">
    <property type="entry name" value="TRP_SYNTHASE_ALPHA"/>
    <property type="match status" value="1"/>
</dbReference>
<dbReference type="HOGENOM" id="CLU_016734_0_0_9"/>
<dbReference type="InterPro" id="IPR013785">
    <property type="entry name" value="Aldolase_TIM"/>
</dbReference>
<dbReference type="NCBIfam" id="TIGR00262">
    <property type="entry name" value="trpA"/>
    <property type="match status" value="1"/>
</dbReference>
<evidence type="ECO:0000256" key="7">
    <source>
        <dbReference type="ARBA" id="ARBA00023239"/>
    </source>
</evidence>
<dbReference type="InterPro" id="IPR002028">
    <property type="entry name" value="Trp_synthase_suA"/>
</dbReference>
<feature type="active site" description="Proton acceptor" evidence="9">
    <location>
        <position position="61"/>
    </location>
</feature>
<dbReference type="FunFam" id="3.20.20.70:FF:000037">
    <property type="entry name" value="Tryptophan synthase alpha chain"/>
    <property type="match status" value="1"/>
</dbReference>
<comment type="function">
    <text evidence="1 9">The alpha subunit is responsible for the aldol cleavage of indoleglycerol phosphate to indole and glyceraldehyde 3-phosphate.</text>
</comment>
<dbReference type="EMBL" id="CP002403">
    <property type="protein sequence ID" value="ADU22211.1"/>
    <property type="molecule type" value="Genomic_DNA"/>
</dbReference>
<evidence type="ECO:0000256" key="2">
    <source>
        <dbReference type="ARBA" id="ARBA00004733"/>
    </source>
</evidence>
<comment type="subunit">
    <text evidence="3 9">Tetramer of two alpha and two beta chains.</text>
</comment>
<dbReference type="PANTHER" id="PTHR43406">
    <property type="entry name" value="TRYPTOPHAN SYNTHASE, ALPHA CHAIN"/>
    <property type="match status" value="1"/>
</dbReference>
<keyword evidence="7 9" id="KW-0456">Lyase</keyword>
<evidence type="ECO:0000256" key="5">
    <source>
        <dbReference type="ARBA" id="ARBA00022822"/>
    </source>
</evidence>
<dbReference type="PANTHER" id="PTHR43406:SF1">
    <property type="entry name" value="TRYPTOPHAN SYNTHASE ALPHA CHAIN, CHLOROPLASTIC"/>
    <property type="match status" value="1"/>
</dbReference>
<evidence type="ECO:0000256" key="8">
    <source>
        <dbReference type="ARBA" id="ARBA00049047"/>
    </source>
</evidence>
<dbReference type="eggNOG" id="COG0159">
    <property type="taxonomic scope" value="Bacteria"/>
</dbReference>
<dbReference type="STRING" id="697329.Rumal_1712"/>
<sequence length="265" mass="29240">MKNRIDACFEDLKAQGKKALVTFITAGDPDLATTEKLVLEMFDKGSDIVEIGVPFSDPIAEGGTIQRASLRSLKHNTNLDQIFELVSRLRDNTDKPILLMMYLNTVFRYGTEKFFNNCKNVQIDGVIIPDMPFEERDEVKEYSEKTGVRSIYLVAPTSKERVKMIAEESKGFLYIVSSLGVTGTRNEISTNFNELLAPLKEGNYCPACIGFGISNGEQAKKMASYCDGCIIGSAIVNIVEKYGADSVEPVGEFVASVREALDSNS</sequence>
<comment type="catalytic activity">
    <reaction evidence="8 9">
        <text>(1S,2R)-1-C-(indol-3-yl)glycerol 3-phosphate + L-serine = D-glyceraldehyde 3-phosphate + L-tryptophan + H2O</text>
        <dbReference type="Rhea" id="RHEA:10532"/>
        <dbReference type="ChEBI" id="CHEBI:15377"/>
        <dbReference type="ChEBI" id="CHEBI:33384"/>
        <dbReference type="ChEBI" id="CHEBI:57912"/>
        <dbReference type="ChEBI" id="CHEBI:58866"/>
        <dbReference type="ChEBI" id="CHEBI:59776"/>
        <dbReference type="EC" id="4.2.1.20"/>
    </reaction>
</comment>
<evidence type="ECO:0000256" key="9">
    <source>
        <dbReference type="HAMAP-Rule" id="MF_00131"/>
    </source>
</evidence>
<dbReference type="UniPathway" id="UPA00035">
    <property type="reaction ID" value="UER00044"/>
</dbReference>
<keyword evidence="5 9" id="KW-0822">Tryptophan biosynthesis</keyword>
<evidence type="ECO:0000313" key="11">
    <source>
        <dbReference type="EMBL" id="ADU22211.1"/>
    </source>
</evidence>
<dbReference type="RefSeq" id="WP_013498376.1">
    <property type="nucleotide sequence ID" value="NC_014833.1"/>
</dbReference>
<dbReference type="AlphaFoldDB" id="E6UIF0"/>
<gene>
    <name evidence="9" type="primary">trpA</name>
    <name evidence="11" type="ordered locus">Rumal_1712</name>
</gene>
<keyword evidence="4 9" id="KW-0028">Amino-acid biosynthesis</keyword>
<dbReference type="HAMAP" id="MF_00131">
    <property type="entry name" value="Trp_synth_alpha"/>
    <property type="match status" value="1"/>
</dbReference>